<evidence type="ECO:0000313" key="3">
    <source>
        <dbReference type="Proteomes" id="UP000015241"/>
    </source>
</evidence>
<evidence type="ECO:0000256" key="1">
    <source>
        <dbReference type="SAM" id="MobiDB-lite"/>
    </source>
</evidence>
<dbReference type="HOGENOM" id="CLU_2740050_0_0_1"/>
<name>S8E7F6_FOMSC</name>
<accession>S8E7F6</accession>
<proteinExistence type="predicted"/>
<dbReference type="InParanoid" id="S8E7F6"/>
<evidence type="ECO:0000313" key="2">
    <source>
        <dbReference type="EMBL" id="EPS99248.1"/>
    </source>
</evidence>
<dbReference type="EMBL" id="KE504158">
    <property type="protein sequence ID" value="EPS99248.1"/>
    <property type="molecule type" value="Genomic_DNA"/>
</dbReference>
<reference evidence="2 3" key="1">
    <citation type="journal article" date="2012" name="Science">
        <title>The Paleozoic origin of enzymatic lignin decomposition reconstructed from 31 fungal genomes.</title>
        <authorList>
            <person name="Floudas D."/>
            <person name="Binder M."/>
            <person name="Riley R."/>
            <person name="Barry K."/>
            <person name="Blanchette R.A."/>
            <person name="Henrissat B."/>
            <person name="Martinez A.T."/>
            <person name="Otillar R."/>
            <person name="Spatafora J.W."/>
            <person name="Yadav J.S."/>
            <person name="Aerts A."/>
            <person name="Benoit I."/>
            <person name="Boyd A."/>
            <person name="Carlson A."/>
            <person name="Copeland A."/>
            <person name="Coutinho P.M."/>
            <person name="de Vries R.P."/>
            <person name="Ferreira P."/>
            <person name="Findley K."/>
            <person name="Foster B."/>
            <person name="Gaskell J."/>
            <person name="Glotzer D."/>
            <person name="Gorecki P."/>
            <person name="Heitman J."/>
            <person name="Hesse C."/>
            <person name="Hori C."/>
            <person name="Igarashi K."/>
            <person name="Jurgens J.A."/>
            <person name="Kallen N."/>
            <person name="Kersten P."/>
            <person name="Kohler A."/>
            <person name="Kuees U."/>
            <person name="Kumar T.K.A."/>
            <person name="Kuo A."/>
            <person name="LaButti K."/>
            <person name="Larrondo L.F."/>
            <person name="Lindquist E."/>
            <person name="Ling A."/>
            <person name="Lombard V."/>
            <person name="Lucas S."/>
            <person name="Lundell T."/>
            <person name="Martin R."/>
            <person name="McLaughlin D.J."/>
            <person name="Morgenstern I."/>
            <person name="Morin E."/>
            <person name="Murat C."/>
            <person name="Nagy L.G."/>
            <person name="Nolan M."/>
            <person name="Ohm R.A."/>
            <person name="Patyshakuliyeva A."/>
            <person name="Rokas A."/>
            <person name="Ruiz-Duenas F.J."/>
            <person name="Sabat G."/>
            <person name="Salamov A."/>
            <person name="Samejima M."/>
            <person name="Schmutz J."/>
            <person name="Slot J.C."/>
            <person name="St John F."/>
            <person name="Stenlid J."/>
            <person name="Sun H."/>
            <person name="Sun S."/>
            <person name="Syed K."/>
            <person name="Tsang A."/>
            <person name="Wiebenga A."/>
            <person name="Young D."/>
            <person name="Pisabarro A."/>
            <person name="Eastwood D.C."/>
            <person name="Martin F."/>
            <person name="Cullen D."/>
            <person name="Grigoriev I.V."/>
            <person name="Hibbett D.S."/>
        </authorList>
    </citation>
    <scope>NUCLEOTIDE SEQUENCE</scope>
    <source>
        <strain evidence="3">FP-58527</strain>
    </source>
</reference>
<keyword evidence="3" id="KW-1185">Reference proteome</keyword>
<organism evidence="2 3">
    <name type="scientific">Fomitopsis schrenkii</name>
    <name type="common">Brown rot fungus</name>
    <dbReference type="NCBI Taxonomy" id="2126942"/>
    <lineage>
        <taxon>Eukaryota</taxon>
        <taxon>Fungi</taxon>
        <taxon>Dikarya</taxon>
        <taxon>Basidiomycota</taxon>
        <taxon>Agaricomycotina</taxon>
        <taxon>Agaricomycetes</taxon>
        <taxon>Polyporales</taxon>
        <taxon>Fomitopsis</taxon>
    </lineage>
</organism>
<feature type="region of interest" description="Disordered" evidence="1">
    <location>
        <begin position="30"/>
        <end position="49"/>
    </location>
</feature>
<protein>
    <submittedName>
        <fullName evidence="2">Uncharacterized protein</fullName>
    </submittedName>
</protein>
<dbReference type="AlphaFoldDB" id="S8E7F6"/>
<gene>
    <name evidence="2" type="ORF">FOMPIDRAFT_1050760</name>
</gene>
<dbReference type="Proteomes" id="UP000015241">
    <property type="component" value="Unassembled WGS sequence"/>
</dbReference>
<sequence>MVPNSYLIEPMPPWKTSNLELMKKACTHRHEKNTPCASKLSVRSTTKDAGEGKIAMTGSAIMLLTTLVPTN</sequence>